<keyword evidence="1" id="KW-0472">Membrane</keyword>
<comment type="caution">
    <text evidence="2">The sequence shown here is derived from an EMBL/GenBank/DDBJ whole genome shotgun (WGS) entry which is preliminary data.</text>
</comment>
<feature type="transmembrane region" description="Helical" evidence="1">
    <location>
        <begin position="95"/>
        <end position="113"/>
    </location>
</feature>
<dbReference type="Proteomes" id="UP000321513">
    <property type="component" value="Unassembled WGS sequence"/>
</dbReference>
<reference evidence="2 3" key="1">
    <citation type="submission" date="2019-07" db="EMBL/GenBank/DDBJ databases">
        <title>Whole genome shotgun sequence of Segetibacter aerophilus NBRC 106135.</title>
        <authorList>
            <person name="Hosoyama A."/>
            <person name="Uohara A."/>
            <person name="Ohji S."/>
            <person name="Ichikawa N."/>
        </authorList>
    </citation>
    <scope>NUCLEOTIDE SEQUENCE [LARGE SCALE GENOMIC DNA]</scope>
    <source>
        <strain evidence="2 3">NBRC 106135</strain>
    </source>
</reference>
<feature type="transmembrane region" description="Helical" evidence="1">
    <location>
        <begin position="65"/>
        <end position="83"/>
    </location>
</feature>
<keyword evidence="1" id="KW-1133">Transmembrane helix</keyword>
<accession>A0A512BBF9</accession>
<organism evidence="2 3">
    <name type="scientific">Segetibacter aerophilus</name>
    <dbReference type="NCBI Taxonomy" id="670293"/>
    <lineage>
        <taxon>Bacteria</taxon>
        <taxon>Pseudomonadati</taxon>
        <taxon>Bacteroidota</taxon>
        <taxon>Chitinophagia</taxon>
        <taxon>Chitinophagales</taxon>
        <taxon>Chitinophagaceae</taxon>
        <taxon>Segetibacter</taxon>
    </lineage>
</organism>
<dbReference type="InterPro" id="IPR009325">
    <property type="entry name" value="DUF983"/>
</dbReference>
<evidence type="ECO:0008006" key="4">
    <source>
        <dbReference type="Google" id="ProtNLM"/>
    </source>
</evidence>
<sequence length="151" mass="18045">MTEKNRRPMYLWAVLTNRCPRCREGKIFVTENAYDFKNNLKMHEKCPVCGQPTEIEVGFYYGTSYVSYALTVAYSVATFVAWWVLLGFKLFDNSIVYWIIFNGVTLLLLQPPFMRLSRSLWLSWFVKYDSDWKEKKASEYERVVKEQMNNW</sequence>
<dbReference type="OrthoDB" id="9790326at2"/>
<evidence type="ECO:0000313" key="3">
    <source>
        <dbReference type="Proteomes" id="UP000321513"/>
    </source>
</evidence>
<gene>
    <name evidence="2" type="ORF">SAE01_17660</name>
</gene>
<dbReference type="EMBL" id="BJYT01000006">
    <property type="protein sequence ID" value="GEO09270.1"/>
    <property type="molecule type" value="Genomic_DNA"/>
</dbReference>
<proteinExistence type="predicted"/>
<dbReference type="AlphaFoldDB" id="A0A512BBF9"/>
<protein>
    <recommendedName>
        <fullName evidence="4">DUF983 domain-containing protein</fullName>
    </recommendedName>
</protein>
<dbReference type="Pfam" id="PF06170">
    <property type="entry name" value="DUF983"/>
    <property type="match status" value="1"/>
</dbReference>
<dbReference type="RefSeq" id="WP_147203401.1">
    <property type="nucleotide sequence ID" value="NZ_BJYT01000006.1"/>
</dbReference>
<keyword evidence="1" id="KW-0812">Transmembrane</keyword>
<evidence type="ECO:0000256" key="1">
    <source>
        <dbReference type="SAM" id="Phobius"/>
    </source>
</evidence>
<keyword evidence="3" id="KW-1185">Reference proteome</keyword>
<name>A0A512BBF9_9BACT</name>
<evidence type="ECO:0000313" key="2">
    <source>
        <dbReference type="EMBL" id="GEO09270.1"/>
    </source>
</evidence>